<gene>
    <name evidence="2" type="ORF">MQN93_04015</name>
</gene>
<dbReference type="RefSeq" id="WP_242708306.1">
    <property type="nucleotide sequence ID" value="NZ_JALDAX010000001.1"/>
</dbReference>
<name>A0ABS9XA69_9ACTN</name>
<feature type="compositionally biased region" description="Low complexity" evidence="1">
    <location>
        <begin position="127"/>
        <end position="138"/>
    </location>
</feature>
<dbReference type="Proteomes" id="UP001165270">
    <property type="component" value="Unassembled WGS sequence"/>
</dbReference>
<keyword evidence="3" id="KW-1185">Reference proteome</keyword>
<dbReference type="EMBL" id="JALDAX010000001">
    <property type="protein sequence ID" value="MCI3238885.1"/>
    <property type="molecule type" value="Genomic_DNA"/>
</dbReference>
<comment type="caution">
    <text evidence="2">The sequence shown here is derived from an EMBL/GenBank/DDBJ whole genome shotgun (WGS) entry which is preliminary data.</text>
</comment>
<sequence length="145" mass="15796">MSAPVAATGADRVSPSQAAELVTGRALSATWNWKAFVWSSRRTAGFGDWSCDWASSDGERAYAGLQFTQDNDLSDNGQRAKIAGTTGYVSPKEEGDDSCVVYTPRRTYTNSAGERTVERFQLTLRSGSGRTPRCGPTPRRWRAPP</sequence>
<feature type="region of interest" description="Disordered" evidence="1">
    <location>
        <begin position="125"/>
        <end position="145"/>
    </location>
</feature>
<evidence type="ECO:0000256" key="1">
    <source>
        <dbReference type="SAM" id="MobiDB-lite"/>
    </source>
</evidence>
<proteinExistence type="predicted"/>
<evidence type="ECO:0000313" key="3">
    <source>
        <dbReference type="Proteomes" id="UP001165270"/>
    </source>
</evidence>
<accession>A0ABS9XA69</accession>
<organism evidence="2 3">
    <name type="scientific">Streptomyces spinosisporus</name>
    <dbReference type="NCBI Taxonomy" id="2927582"/>
    <lineage>
        <taxon>Bacteria</taxon>
        <taxon>Bacillati</taxon>
        <taxon>Actinomycetota</taxon>
        <taxon>Actinomycetes</taxon>
        <taxon>Kitasatosporales</taxon>
        <taxon>Streptomycetaceae</taxon>
        <taxon>Streptomyces</taxon>
    </lineage>
</organism>
<protein>
    <submittedName>
        <fullName evidence="2">Uncharacterized protein</fullName>
    </submittedName>
</protein>
<reference evidence="2" key="1">
    <citation type="submission" date="2022-03" db="EMBL/GenBank/DDBJ databases">
        <title>Streptomyces 7R015 and 7R016 isolated from Barleria lupulina in Thailand.</title>
        <authorList>
            <person name="Kanchanasin P."/>
            <person name="Phongsopitanun W."/>
            <person name="Tanasupawat S."/>
        </authorList>
    </citation>
    <scope>NUCLEOTIDE SEQUENCE</scope>
    <source>
        <strain evidence="2">7R016</strain>
    </source>
</reference>
<evidence type="ECO:0000313" key="2">
    <source>
        <dbReference type="EMBL" id="MCI3238885.1"/>
    </source>
</evidence>